<organism evidence="1 2">
    <name type="scientific">Phlebia brevispora</name>
    <dbReference type="NCBI Taxonomy" id="194682"/>
    <lineage>
        <taxon>Eukaryota</taxon>
        <taxon>Fungi</taxon>
        <taxon>Dikarya</taxon>
        <taxon>Basidiomycota</taxon>
        <taxon>Agaricomycotina</taxon>
        <taxon>Agaricomycetes</taxon>
        <taxon>Polyporales</taxon>
        <taxon>Meruliaceae</taxon>
        <taxon>Phlebia</taxon>
    </lineage>
</organism>
<dbReference type="Proteomes" id="UP001148662">
    <property type="component" value="Unassembled WGS sequence"/>
</dbReference>
<keyword evidence="2" id="KW-1185">Reference proteome</keyword>
<dbReference type="EMBL" id="JANHOG010002857">
    <property type="protein sequence ID" value="KAJ3519306.1"/>
    <property type="molecule type" value="Genomic_DNA"/>
</dbReference>
<name>A0ACC1RKI8_9APHY</name>
<proteinExistence type="predicted"/>
<sequence>MSASRDYRILTGGAARRRRAVEASCLDVDHIHLAECYLRFANIGRWLTLATMSSAQDTAATATAFQSELTWNYWTFAALSLAAYEYFCTIDHEITLMWRRKWTAATYFFCTNRYFMLVTVIIAAVPYTHSSVSLRRRKYRTRYRLTGSVDSCTDSTRSSCYNLPLQLFLCALDLIPVIIAAVFSALRVFAMLDHARWILSGSVLLLGLIPVIVNAYSAHWVAYEYVNDPVLGSACYTYFAPIVTFRTNLYCELDCNNPVM</sequence>
<comment type="caution">
    <text evidence="1">The sequence shown here is derived from an EMBL/GenBank/DDBJ whole genome shotgun (WGS) entry which is preliminary data.</text>
</comment>
<accession>A0ACC1RKI8</accession>
<evidence type="ECO:0000313" key="1">
    <source>
        <dbReference type="EMBL" id="KAJ3519306.1"/>
    </source>
</evidence>
<gene>
    <name evidence="1" type="ORF">NM688_g9320</name>
</gene>
<reference evidence="1" key="1">
    <citation type="submission" date="2022-07" db="EMBL/GenBank/DDBJ databases">
        <title>Genome Sequence of Phlebia brevispora.</title>
        <authorList>
            <person name="Buettner E."/>
        </authorList>
    </citation>
    <scope>NUCLEOTIDE SEQUENCE</scope>
    <source>
        <strain evidence="1">MPL23</strain>
    </source>
</reference>
<protein>
    <submittedName>
        <fullName evidence="1">Uncharacterized protein</fullName>
    </submittedName>
</protein>
<evidence type="ECO:0000313" key="2">
    <source>
        <dbReference type="Proteomes" id="UP001148662"/>
    </source>
</evidence>